<sequence>MAKTPGDHLLNTLEELLPYDFEKFKFKLQNTSLEKGHSRIPRGLLQMARPVKLASLLLTYYGEKYAVRLTLQILKATNQRQLAEELRKATGPEHLTEENRPGGSVQSSGDTKPKSVKALDVLEGDGARPSGDGSQNLPPSQSEVEKGSQKKSQVKRKDQRGPESLDSQTKPGAKSAAPLYRKGPGTTQFPGNKDSEAKAQLRRNVSSAGRLQGLYSSSPGRKESKKAEAYLPSGKQRPRSLEMTTYSSKGEPPGPEALLAPEETMTLNPHSSPGPMKVAVLNEETTAVLEKNSGNPEPSLVPNEETLKNIPSKTSLTGEKKRTMSLKENETERSETPESSGKMAGSSFCESCNSEMPVSLWENAAQTPEDPAPSGPTACKGRSQDKAACPLCHAREGDPHGGTCVQSSFSGSIAPGDPKTPDRCSSICVQCQSSLAGKHCGDQSPQSLPQCPRHMKQVQLLFCEDHREPICLICRLSQEHQGHRVRPIEEAALEYKEQIQKQLELLRELRGCVEQHRLQGHKKTENFLKETEIQQQRASYQLEKLYQFLEEQEQLFVAWLQELGQTIGKVRETHDTQVSRDIALLDKLIGELEAKQDQPEWKLMQDIGVTLHRAKMVTVSESLATPPEVKEKIHLLYQKSKFVEKSMQNFSETLRSEMETFDGVAVAKCGGYQPSMPQTQGSMPSAYLKWDAGNTQDYDIVLYPEVEAGGAGSRDDLQPQQAQSPPELQETNKRKARSFLKWKPLFVSTVVEITECSFDRADQASTPEVARRKWSHRGGSIQPPRWNWELMSSPRKATNSQRVLTVFEDTQKDEASDQPLAPGFLGHFQNPDLSAD</sequence>
<feature type="domain" description="B box-type" evidence="5">
    <location>
        <begin position="446"/>
        <end position="488"/>
    </location>
</feature>
<dbReference type="SMART" id="SM01289">
    <property type="entry name" value="PYRIN"/>
    <property type="match status" value="1"/>
</dbReference>
<dbReference type="SUPFAM" id="SSF57845">
    <property type="entry name" value="B-box zinc-binding domain"/>
    <property type="match status" value="1"/>
</dbReference>
<evidence type="ECO:0000259" key="6">
    <source>
        <dbReference type="PROSITE" id="PS50824"/>
    </source>
</evidence>
<name>A0ABM1AIH3_MICOH</name>
<gene>
    <name evidence="8" type="primary">Mefv</name>
</gene>
<feature type="compositionally biased region" description="Basic and acidic residues" evidence="4">
    <location>
        <begin position="89"/>
        <end position="100"/>
    </location>
</feature>
<dbReference type="PROSITE" id="PS50824">
    <property type="entry name" value="DAPIN"/>
    <property type="match status" value="1"/>
</dbReference>
<dbReference type="Gene3D" id="3.30.160.60">
    <property type="entry name" value="Classic Zinc Finger"/>
    <property type="match status" value="1"/>
</dbReference>
<dbReference type="Proteomes" id="UP000694915">
    <property type="component" value="Chromosome 7"/>
</dbReference>
<feature type="region of interest" description="Disordered" evidence="4">
    <location>
        <begin position="89"/>
        <end position="259"/>
    </location>
</feature>
<dbReference type="GeneID" id="101982368"/>
<dbReference type="InterPro" id="IPR004020">
    <property type="entry name" value="DAPIN"/>
</dbReference>
<organism evidence="7 8">
    <name type="scientific">Microtus ochrogaster</name>
    <name type="common">Prairie vole</name>
    <dbReference type="NCBI Taxonomy" id="79684"/>
    <lineage>
        <taxon>Eukaryota</taxon>
        <taxon>Metazoa</taxon>
        <taxon>Chordata</taxon>
        <taxon>Craniata</taxon>
        <taxon>Vertebrata</taxon>
        <taxon>Euteleostomi</taxon>
        <taxon>Mammalia</taxon>
        <taxon>Eutheria</taxon>
        <taxon>Euarchontoglires</taxon>
        <taxon>Glires</taxon>
        <taxon>Rodentia</taxon>
        <taxon>Myomorpha</taxon>
        <taxon>Muroidea</taxon>
        <taxon>Cricetidae</taxon>
        <taxon>Arvicolinae</taxon>
        <taxon>Microtus</taxon>
    </lineage>
</organism>
<dbReference type="Gene3D" id="1.10.533.10">
    <property type="entry name" value="Death Domain, Fas"/>
    <property type="match status" value="1"/>
</dbReference>
<dbReference type="SMART" id="SM00336">
    <property type="entry name" value="BBOX"/>
    <property type="match status" value="1"/>
</dbReference>
<dbReference type="InterPro" id="IPR000315">
    <property type="entry name" value="Znf_B-box"/>
</dbReference>
<proteinExistence type="predicted"/>
<dbReference type="RefSeq" id="XP_013202485.1">
    <property type="nucleotide sequence ID" value="XM_013347031.1"/>
</dbReference>
<feature type="compositionally biased region" description="Polar residues" evidence="4">
    <location>
        <begin position="203"/>
        <end position="219"/>
    </location>
</feature>
<evidence type="ECO:0000256" key="3">
    <source>
        <dbReference type="PROSITE-ProRule" id="PRU00024"/>
    </source>
</evidence>
<keyword evidence="1 3" id="KW-0863">Zinc-finger</keyword>
<protein>
    <submittedName>
        <fullName evidence="8">Pyrin</fullName>
    </submittedName>
</protein>
<feature type="compositionally biased region" description="Polar residues" evidence="4">
    <location>
        <begin position="132"/>
        <end position="142"/>
    </location>
</feature>
<feature type="region of interest" description="Disordered" evidence="4">
    <location>
        <begin position="811"/>
        <end position="836"/>
    </location>
</feature>
<dbReference type="CDD" id="cd08321">
    <property type="entry name" value="Pyrin_ASC-like"/>
    <property type="match status" value="1"/>
</dbReference>
<dbReference type="SUPFAM" id="SSF47986">
    <property type="entry name" value="DEATH domain"/>
    <property type="match status" value="1"/>
</dbReference>
<feature type="domain" description="Pyrin" evidence="6">
    <location>
        <begin position="1"/>
        <end position="92"/>
    </location>
</feature>
<feature type="compositionally biased region" description="Basic and acidic residues" evidence="4">
    <location>
        <begin position="318"/>
        <end position="336"/>
    </location>
</feature>
<dbReference type="Pfam" id="PF00643">
    <property type="entry name" value="zf-B_box"/>
    <property type="match status" value="1"/>
</dbReference>
<reference evidence="8" key="1">
    <citation type="submission" date="2025-08" db="UniProtKB">
        <authorList>
            <consortium name="RefSeq"/>
        </authorList>
    </citation>
    <scope>IDENTIFICATION</scope>
</reference>
<dbReference type="PROSITE" id="PS50119">
    <property type="entry name" value="ZF_BBOX"/>
    <property type="match status" value="1"/>
</dbReference>
<evidence type="ECO:0000256" key="4">
    <source>
        <dbReference type="SAM" id="MobiDB-lite"/>
    </source>
</evidence>
<evidence type="ECO:0000313" key="7">
    <source>
        <dbReference type="Proteomes" id="UP000694915"/>
    </source>
</evidence>
<accession>A0ABM1AIH3</accession>
<keyword evidence="7" id="KW-1185">Reference proteome</keyword>
<keyword evidence="1 3" id="KW-0479">Metal-binding</keyword>
<dbReference type="CDD" id="cd19771">
    <property type="entry name" value="Bbox2_TRIM20"/>
    <property type="match status" value="1"/>
</dbReference>
<dbReference type="PANTHER" id="PTHR24103">
    <property type="entry name" value="E3 UBIQUITIN-PROTEIN LIGASE TRIM"/>
    <property type="match status" value="1"/>
</dbReference>
<dbReference type="InterPro" id="IPR011029">
    <property type="entry name" value="DEATH-like_dom_sf"/>
</dbReference>
<feature type="region of interest" description="Disordered" evidence="4">
    <location>
        <begin position="290"/>
        <end position="350"/>
    </location>
</feature>
<keyword evidence="2" id="KW-0862">Zinc</keyword>
<evidence type="ECO:0000259" key="5">
    <source>
        <dbReference type="PROSITE" id="PS50119"/>
    </source>
</evidence>
<dbReference type="Pfam" id="PF02758">
    <property type="entry name" value="PYRIN"/>
    <property type="match status" value="1"/>
</dbReference>
<feature type="region of interest" description="Disordered" evidence="4">
    <location>
        <begin position="709"/>
        <end position="734"/>
    </location>
</feature>
<evidence type="ECO:0000256" key="2">
    <source>
        <dbReference type="ARBA" id="ARBA00022833"/>
    </source>
</evidence>
<evidence type="ECO:0000256" key="1">
    <source>
        <dbReference type="ARBA" id="ARBA00022771"/>
    </source>
</evidence>
<evidence type="ECO:0000313" key="8">
    <source>
        <dbReference type="RefSeq" id="XP_013202485.1"/>
    </source>
</evidence>
<dbReference type="InterPro" id="IPR050143">
    <property type="entry name" value="TRIM/RBCC"/>
</dbReference>